<dbReference type="InterPro" id="IPR052649">
    <property type="entry name" value="NCE102-like"/>
</dbReference>
<evidence type="ECO:0000256" key="1">
    <source>
        <dbReference type="ARBA" id="ARBA00004141"/>
    </source>
</evidence>
<dbReference type="Pfam" id="PF01284">
    <property type="entry name" value="MARVEL"/>
    <property type="match status" value="1"/>
</dbReference>
<comment type="caution">
    <text evidence="7">The sequence shown here is derived from an EMBL/GenBank/DDBJ whole genome shotgun (WGS) entry which is preliminary data.</text>
</comment>
<keyword evidence="2 5" id="KW-0812">Transmembrane</keyword>
<feature type="transmembrane region" description="Helical" evidence="5">
    <location>
        <begin position="7"/>
        <end position="27"/>
    </location>
</feature>
<proteinExistence type="predicted"/>
<evidence type="ECO:0000256" key="4">
    <source>
        <dbReference type="ARBA" id="ARBA00023136"/>
    </source>
</evidence>
<keyword evidence="3 5" id="KW-1133">Transmembrane helix</keyword>
<reference evidence="7 8" key="1">
    <citation type="journal article" date="2024" name="Commun. Biol.">
        <title>Comparative genomic analysis of thermophilic fungi reveals convergent evolutionary adaptations and gene losses.</title>
        <authorList>
            <person name="Steindorff A.S."/>
            <person name="Aguilar-Pontes M.V."/>
            <person name="Robinson A.J."/>
            <person name="Andreopoulos B."/>
            <person name="LaButti K."/>
            <person name="Kuo A."/>
            <person name="Mondo S."/>
            <person name="Riley R."/>
            <person name="Otillar R."/>
            <person name="Haridas S."/>
            <person name="Lipzen A."/>
            <person name="Grimwood J."/>
            <person name="Schmutz J."/>
            <person name="Clum A."/>
            <person name="Reid I.D."/>
            <person name="Moisan M.C."/>
            <person name="Butler G."/>
            <person name="Nguyen T.T.M."/>
            <person name="Dewar K."/>
            <person name="Conant G."/>
            <person name="Drula E."/>
            <person name="Henrissat B."/>
            <person name="Hansel C."/>
            <person name="Singer S."/>
            <person name="Hutchinson M.I."/>
            <person name="de Vries R.P."/>
            <person name="Natvig D.O."/>
            <person name="Powell A.J."/>
            <person name="Tsang A."/>
            <person name="Grigoriev I.V."/>
        </authorList>
    </citation>
    <scope>NUCLEOTIDE SEQUENCE [LARGE SCALE GENOMIC DNA]</scope>
    <source>
        <strain evidence="7 8">CBS 494.80</strain>
    </source>
</reference>
<feature type="transmembrane region" description="Helical" evidence="5">
    <location>
        <begin position="65"/>
        <end position="93"/>
    </location>
</feature>
<feature type="transmembrane region" description="Helical" evidence="5">
    <location>
        <begin position="128"/>
        <end position="156"/>
    </location>
</feature>
<evidence type="ECO:0000313" key="8">
    <source>
        <dbReference type="Proteomes" id="UP001595075"/>
    </source>
</evidence>
<dbReference type="PANTHER" id="PTHR28165:SF1">
    <property type="entry name" value="NON-CLASSICAL EXPORT PROTEIN 2-RELATED"/>
    <property type="match status" value="1"/>
</dbReference>
<comment type="subcellular location">
    <subcellularLocation>
        <location evidence="1">Membrane</location>
        <topology evidence="1">Multi-pass membrane protein</topology>
    </subcellularLocation>
</comment>
<evidence type="ECO:0000256" key="2">
    <source>
        <dbReference type="ARBA" id="ARBA00022692"/>
    </source>
</evidence>
<sequence>MANIAQLALRSAQFIFTLLTLSLIGNVIDEAFAGNSSRINYAMFVSIIDMAIVLYGFAACFKEGLAFGIVLPIVDIIATLFTVIAGIVLAAGLHVHSCGNRSYLVSNALTNGSNNPGKRCHELQASTAFYWFAFVAFLGSAIVGFTGGATSGFGGFRGGRGGVRKGGLGV</sequence>
<dbReference type="InterPro" id="IPR008253">
    <property type="entry name" value="Marvel"/>
</dbReference>
<name>A0ABR4CN87_9HELO</name>
<evidence type="ECO:0000256" key="5">
    <source>
        <dbReference type="SAM" id="Phobius"/>
    </source>
</evidence>
<dbReference type="Proteomes" id="UP001595075">
    <property type="component" value="Unassembled WGS sequence"/>
</dbReference>
<dbReference type="EMBL" id="JAZHXI010000005">
    <property type="protein sequence ID" value="KAL2071435.1"/>
    <property type="molecule type" value="Genomic_DNA"/>
</dbReference>
<feature type="transmembrane region" description="Helical" evidence="5">
    <location>
        <begin position="39"/>
        <end position="58"/>
    </location>
</feature>
<evidence type="ECO:0000259" key="6">
    <source>
        <dbReference type="Pfam" id="PF01284"/>
    </source>
</evidence>
<dbReference type="PANTHER" id="PTHR28165">
    <property type="entry name" value="NON-CLASSICAL EXPORT PROTEIN 2-RELATED"/>
    <property type="match status" value="1"/>
</dbReference>
<protein>
    <recommendedName>
        <fullName evidence="6">MARVEL domain-containing protein</fullName>
    </recommendedName>
</protein>
<keyword evidence="8" id="KW-1185">Reference proteome</keyword>
<gene>
    <name evidence="7" type="ORF">VTL71DRAFT_12670</name>
</gene>
<feature type="domain" description="MARVEL" evidence="6">
    <location>
        <begin position="6"/>
        <end position="143"/>
    </location>
</feature>
<accession>A0ABR4CN87</accession>
<organism evidence="7 8">
    <name type="scientific">Oculimacula yallundae</name>
    <dbReference type="NCBI Taxonomy" id="86028"/>
    <lineage>
        <taxon>Eukaryota</taxon>
        <taxon>Fungi</taxon>
        <taxon>Dikarya</taxon>
        <taxon>Ascomycota</taxon>
        <taxon>Pezizomycotina</taxon>
        <taxon>Leotiomycetes</taxon>
        <taxon>Helotiales</taxon>
        <taxon>Ploettnerulaceae</taxon>
        <taxon>Oculimacula</taxon>
    </lineage>
</organism>
<keyword evidence="4 5" id="KW-0472">Membrane</keyword>
<evidence type="ECO:0000256" key="3">
    <source>
        <dbReference type="ARBA" id="ARBA00022989"/>
    </source>
</evidence>
<evidence type="ECO:0000313" key="7">
    <source>
        <dbReference type="EMBL" id="KAL2071435.1"/>
    </source>
</evidence>